<organism evidence="1">
    <name type="scientific">Trepomonas sp. PC1</name>
    <dbReference type="NCBI Taxonomy" id="1076344"/>
    <lineage>
        <taxon>Eukaryota</taxon>
        <taxon>Metamonada</taxon>
        <taxon>Diplomonadida</taxon>
        <taxon>Hexamitidae</taxon>
        <taxon>Hexamitinae</taxon>
        <taxon>Trepomonas</taxon>
    </lineage>
</organism>
<name>A0A146KEA7_9EUKA</name>
<accession>A0A146KEA7</accession>
<dbReference type="InterPro" id="IPR016024">
    <property type="entry name" value="ARM-type_fold"/>
</dbReference>
<protein>
    <submittedName>
        <fullName evidence="1">Uncharacterized protein</fullName>
    </submittedName>
</protein>
<gene>
    <name evidence="1" type="ORF">TPC1_13718</name>
</gene>
<reference evidence="1" key="1">
    <citation type="submission" date="2015-07" db="EMBL/GenBank/DDBJ databases">
        <title>Adaptation to a free-living lifestyle via gene acquisitions in the diplomonad Trepomonas sp. PC1.</title>
        <authorList>
            <person name="Xu F."/>
            <person name="Jerlstrom-Hultqvist J."/>
            <person name="Kolisko M."/>
            <person name="Simpson A.G.B."/>
            <person name="Roger A.J."/>
            <person name="Svard S.G."/>
            <person name="Andersson J.O."/>
        </authorList>
    </citation>
    <scope>NUCLEOTIDE SEQUENCE</scope>
    <source>
        <strain evidence="1">PC1</strain>
    </source>
</reference>
<dbReference type="SUPFAM" id="SSF48371">
    <property type="entry name" value="ARM repeat"/>
    <property type="match status" value="1"/>
</dbReference>
<evidence type="ECO:0000313" key="1">
    <source>
        <dbReference type="EMBL" id="JAP93836.1"/>
    </source>
</evidence>
<dbReference type="EMBL" id="GDID01002770">
    <property type="protein sequence ID" value="JAP93836.1"/>
    <property type="molecule type" value="Transcribed_RNA"/>
</dbReference>
<feature type="non-terminal residue" evidence="1">
    <location>
        <position position="1"/>
    </location>
</feature>
<sequence>SIQAIAEQMSQFHSQQHQQEVETYLLQAKTFWKQYITNTFQLSTSAALDVNNDIRTLAGVEFKQTLLKHLKELEPELFMEIFQQLIPSCVVPAQNGLSPVMNQLYQVFERMFEHFRYGYMRYIQTPPQQIYEILAKQIFEAVDPDSLIKTEFSLKCFTLLAKSLITMNDTEFRIDMCTYFYSEYLVGLSDFFLQIDFQQGQNRFFMVYTEALKVMMDIVKIENLTSGPLQNYLNIVLSLFQKLQVLQSPTDALSKDNLSSILIKFISKMRRAQQQMYEINNVSQQWLQIQVQVAEIILNDLQQIESFDLFADYHATESLFMLTNELIQQERTQYCHPQAAALLLENASQIVQLVFQMVINAGNLRMEKFETDDLLIIDCLKPAVDLIRNFCLQKSEIEKQLFQLANDSLSDFLEGKNDQSKDFQAKIFVGTLLARRALPNISTQMKQQICLRGLEACQDVHEVVFEEIAKLIIQVTYEDYDLQIFKYQYNCQFGDAIALTQQGQDAVPHIVDLMIQMYCIQQLQTFQQRMLSGILSRCVRNEYLPDDKLIEMLHRSFFIMLSLKGEQQAAGMVTLCKTIISKFQTADLDTILCGLLEDSNFTVFIQNYQQSQVNQDQIENAFNLLTLILDNVQAVSCRFEILLVKICMQLLQINFEIADQLFKVLNLLYDKDIQQFNQDEFELFNDGLSNFINVFQQEEIDESIYNLLGQSLIYIKVVQHRHFLLVQNGQQSLLVDLIHLLIQSANVVKKGFGCYLLSSFLDQFASAFPDQVAGMLDVFREDFVQLIQTNLLQIWAIELDPELKRMLMLFFSKAFFTFLGCGLQLDYELTDILQELQTSQKPFLVIQSFNAMWALENCKYNLGFGWRHSIAQFVACSASFLTKTLSPELLTALLAWTRYTIVSSRDYETKEPPIAQFDLLPEEPVYEATYSGLQSDAVKQAQLTENLQMPFWNRTEATWFGDALQILANNAREVSSFGTNVLGVDRMVMECVGALQGMNFGGEWGAHLQEIRQYGNGIQINFEGFM</sequence>
<dbReference type="AlphaFoldDB" id="A0A146KEA7"/>
<proteinExistence type="predicted"/>